<dbReference type="PANTHER" id="PTHR33376">
    <property type="match status" value="1"/>
</dbReference>
<dbReference type="RefSeq" id="WP_126701279.1">
    <property type="nucleotide sequence ID" value="NZ_RWKW01000069.1"/>
</dbReference>
<feature type="chain" id="PRO_5018569280" evidence="2">
    <location>
        <begin position="23"/>
        <end position="340"/>
    </location>
</feature>
<feature type="signal peptide" evidence="2">
    <location>
        <begin position="1"/>
        <end position="22"/>
    </location>
</feature>
<organism evidence="3 4">
    <name type="scientific">Aquibium carbonis</name>
    <dbReference type="NCBI Taxonomy" id="2495581"/>
    <lineage>
        <taxon>Bacteria</taxon>
        <taxon>Pseudomonadati</taxon>
        <taxon>Pseudomonadota</taxon>
        <taxon>Alphaproteobacteria</taxon>
        <taxon>Hyphomicrobiales</taxon>
        <taxon>Phyllobacteriaceae</taxon>
        <taxon>Aquibium</taxon>
    </lineage>
</organism>
<evidence type="ECO:0000256" key="1">
    <source>
        <dbReference type="ARBA" id="ARBA00022729"/>
    </source>
</evidence>
<evidence type="ECO:0000313" key="4">
    <source>
        <dbReference type="Proteomes" id="UP000278398"/>
    </source>
</evidence>
<dbReference type="CDD" id="cd13665">
    <property type="entry name" value="PBP2_TRAP_Dctp3_4"/>
    <property type="match status" value="1"/>
</dbReference>
<accession>A0A3R9YDD9</accession>
<dbReference type="PANTHER" id="PTHR33376:SF15">
    <property type="entry name" value="BLL6794 PROTEIN"/>
    <property type="match status" value="1"/>
</dbReference>
<dbReference type="Pfam" id="PF03480">
    <property type="entry name" value="DctP"/>
    <property type="match status" value="1"/>
</dbReference>
<sequence length="340" mass="37126">MGIRHLVISAAALWASTGGAVAQEVNMRLGHWVPPTHPIHTMVIEPWAESIKEASGGRINITIFPAGQLGAPADHYDMTRDGVTDIAYVAPGYQAGRFPVYALHEVPFFVTNATDGAMAVHEWYAPYAEKEMADVKFCVANPPDPATIHSKNPVRLPGDLRGINIRAANATISRFVSSLGAGPVQVPASEAREAVTKGLVDAVTFPWNSVFIFGIDSVLKNHLDMPIYTGANFLLFNKATYANLPDDLKKVIDDHCTPEWSKRVSSGWAENEQSGRQKAIDAGHTLHAPSPEEVQAWRDAAAPLLDKWREDATAAGWNPDEVLASYREALKRHDSLYEAE</sequence>
<dbReference type="GO" id="GO:0055085">
    <property type="term" value="P:transmembrane transport"/>
    <property type="evidence" value="ECO:0007669"/>
    <property type="project" value="InterPro"/>
</dbReference>
<protein>
    <submittedName>
        <fullName evidence="3">TRAP transporter substrate-binding protein</fullName>
    </submittedName>
</protein>
<dbReference type="Proteomes" id="UP000278398">
    <property type="component" value="Unassembled WGS sequence"/>
</dbReference>
<proteinExistence type="predicted"/>
<keyword evidence="4" id="KW-1185">Reference proteome</keyword>
<dbReference type="InterPro" id="IPR018389">
    <property type="entry name" value="DctP_fam"/>
</dbReference>
<dbReference type="NCBIfam" id="NF037995">
    <property type="entry name" value="TRAP_S1"/>
    <property type="match status" value="1"/>
</dbReference>
<dbReference type="OrthoDB" id="9799287at2"/>
<evidence type="ECO:0000313" key="3">
    <source>
        <dbReference type="EMBL" id="RST85029.1"/>
    </source>
</evidence>
<dbReference type="Gene3D" id="3.40.190.170">
    <property type="entry name" value="Bacterial extracellular solute-binding protein, family 7"/>
    <property type="match status" value="1"/>
</dbReference>
<keyword evidence="1 2" id="KW-0732">Signal</keyword>
<gene>
    <name evidence="3" type="ORF">EJC49_17785</name>
</gene>
<dbReference type="InterPro" id="IPR038404">
    <property type="entry name" value="TRAP_DctP_sf"/>
</dbReference>
<reference evidence="3 4" key="1">
    <citation type="submission" date="2018-12" db="EMBL/GenBank/DDBJ databases">
        <title>Mesorhizobium carbonis sp. nov., isolated from coal mine water.</title>
        <authorList>
            <person name="Xin W."/>
            <person name="Xu Z."/>
            <person name="Xiang F."/>
            <person name="Zhang J."/>
            <person name="Xi L."/>
            <person name="Liu J."/>
        </authorList>
    </citation>
    <scope>NUCLEOTIDE SEQUENCE [LARGE SCALE GENOMIC DNA]</scope>
    <source>
        <strain evidence="3 4">B2.3</strain>
    </source>
</reference>
<evidence type="ECO:0000256" key="2">
    <source>
        <dbReference type="SAM" id="SignalP"/>
    </source>
</evidence>
<dbReference type="AlphaFoldDB" id="A0A3R9YDD9"/>
<dbReference type="EMBL" id="RWKW01000069">
    <property type="protein sequence ID" value="RST85029.1"/>
    <property type="molecule type" value="Genomic_DNA"/>
</dbReference>
<comment type="caution">
    <text evidence="3">The sequence shown here is derived from an EMBL/GenBank/DDBJ whole genome shotgun (WGS) entry which is preliminary data.</text>
</comment>
<name>A0A3R9YDD9_9HYPH</name>